<dbReference type="Proteomes" id="UP000243499">
    <property type="component" value="Chromosome 7"/>
</dbReference>
<gene>
    <name evidence="2" type="ORF">PAHAL_7G144100</name>
</gene>
<name>A0A2T8IC91_9POAL</name>
<protein>
    <submittedName>
        <fullName evidence="2">Uncharacterized protein</fullName>
    </submittedName>
</protein>
<feature type="region of interest" description="Disordered" evidence="1">
    <location>
        <begin position="1"/>
        <end position="30"/>
    </location>
</feature>
<accession>A0A2T8IC91</accession>
<sequence length="159" mass="17890">MPRNGSRPLSPPQSPRWCGGVTRGGVRSPHDGVAALERRESDTRGTRRFPLHHPSPPFAFTPVIFLFQSRFLLQLVTCGAKEPTTAYSLLERSSKQARNQRYALRCSSNWTVQCCNSVAMHFEQFLLACILFLCTLVCMAREWSGNLSTCYHVLLNLSS</sequence>
<proteinExistence type="predicted"/>
<dbReference type="Gramene" id="PVH35293">
    <property type="protein sequence ID" value="PVH35293"/>
    <property type="gene ID" value="PAHAL_7G144100"/>
</dbReference>
<dbReference type="EMBL" id="CM008052">
    <property type="protein sequence ID" value="PVH35293.1"/>
    <property type="molecule type" value="Genomic_DNA"/>
</dbReference>
<evidence type="ECO:0000256" key="1">
    <source>
        <dbReference type="SAM" id="MobiDB-lite"/>
    </source>
</evidence>
<reference evidence="2" key="1">
    <citation type="submission" date="2018-04" db="EMBL/GenBank/DDBJ databases">
        <title>WGS assembly of Panicum hallii.</title>
        <authorList>
            <person name="Lovell J."/>
            <person name="Jenkins J."/>
            <person name="Lowry D."/>
            <person name="Mamidi S."/>
            <person name="Sreedasyam A."/>
            <person name="Weng X."/>
            <person name="Barry K."/>
            <person name="Bonette J."/>
            <person name="Campitelli B."/>
            <person name="Daum C."/>
            <person name="Gordon S."/>
            <person name="Gould B."/>
            <person name="Lipzen A."/>
            <person name="Macqueen A."/>
            <person name="Palacio-Mejia J."/>
            <person name="Plott C."/>
            <person name="Shakirov E."/>
            <person name="Shu S."/>
            <person name="Yoshinaga Y."/>
            <person name="Zane M."/>
            <person name="Rokhsar D."/>
            <person name="Grimwood J."/>
            <person name="Schmutz J."/>
            <person name="Juenger T."/>
        </authorList>
    </citation>
    <scope>NUCLEOTIDE SEQUENCE [LARGE SCALE GENOMIC DNA]</scope>
    <source>
        <strain evidence="2">FIL2</strain>
    </source>
</reference>
<dbReference type="AlphaFoldDB" id="A0A2T8IC91"/>
<evidence type="ECO:0000313" key="2">
    <source>
        <dbReference type="EMBL" id="PVH35293.1"/>
    </source>
</evidence>
<organism evidence="2">
    <name type="scientific">Panicum hallii</name>
    <dbReference type="NCBI Taxonomy" id="206008"/>
    <lineage>
        <taxon>Eukaryota</taxon>
        <taxon>Viridiplantae</taxon>
        <taxon>Streptophyta</taxon>
        <taxon>Embryophyta</taxon>
        <taxon>Tracheophyta</taxon>
        <taxon>Spermatophyta</taxon>
        <taxon>Magnoliopsida</taxon>
        <taxon>Liliopsida</taxon>
        <taxon>Poales</taxon>
        <taxon>Poaceae</taxon>
        <taxon>PACMAD clade</taxon>
        <taxon>Panicoideae</taxon>
        <taxon>Panicodae</taxon>
        <taxon>Paniceae</taxon>
        <taxon>Panicinae</taxon>
        <taxon>Panicum</taxon>
        <taxon>Panicum sect. Panicum</taxon>
    </lineage>
</organism>